<dbReference type="AlphaFoldDB" id="A0A3N0V3J7"/>
<comment type="caution">
    <text evidence="2">The sequence shown here is derived from an EMBL/GenBank/DDBJ whole genome shotgun (WGS) entry which is preliminary data.</text>
</comment>
<reference evidence="2 3" key="1">
    <citation type="submission" date="2018-10" db="EMBL/GenBank/DDBJ databases">
        <authorList>
            <person name="Chen W.-M."/>
        </authorList>
    </citation>
    <scope>NUCLEOTIDE SEQUENCE [LARGE SCALE GENOMIC DNA]</scope>
    <source>
        <strain evidence="2 3">H-5</strain>
    </source>
</reference>
<gene>
    <name evidence="2" type="ORF">ED236_04460</name>
</gene>
<dbReference type="EMBL" id="RJVP01000002">
    <property type="protein sequence ID" value="ROH87303.1"/>
    <property type="molecule type" value="Genomic_DNA"/>
</dbReference>
<name>A0A3N0V3J7_9PROT</name>
<dbReference type="Gene3D" id="1.50.10.140">
    <property type="match status" value="1"/>
</dbReference>
<evidence type="ECO:0000313" key="3">
    <source>
        <dbReference type="Proteomes" id="UP000275137"/>
    </source>
</evidence>
<accession>A0A3N0V3J7</accession>
<dbReference type="Proteomes" id="UP000275137">
    <property type="component" value="Unassembled WGS sequence"/>
</dbReference>
<keyword evidence="3" id="KW-1185">Reference proteome</keyword>
<organism evidence="2 3">
    <name type="scientific">Pseudomethylobacillus aquaticus</name>
    <dbReference type="NCBI Taxonomy" id="2676064"/>
    <lineage>
        <taxon>Bacteria</taxon>
        <taxon>Pseudomonadati</taxon>
        <taxon>Pseudomonadota</taxon>
        <taxon>Betaproteobacteria</taxon>
        <taxon>Nitrosomonadales</taxon>
        <taxon>Methylophilaceae</taxon>
        <taxon>Pseudomethylobacillus</taxon>
    </lineage>
</organism>
<evidence type="ECO:0000313" key="2">
    <source>
        <dbReference type="EMBL" id="ROH87303.1"/>
    </source>
</evidence>
<dbReference type="InterPro" id="IPR021478">
    <property type="entry name" value="DUF3131"/>
</dbReference>
<evidence type="ECO:0000259" key="1">
    <source>
        <dbReference type="Pfam" id="PF11329"/>
    </source>
</evidence>
<proteinExistence type="predicted"/>
<dbReference type="Pfam" id="PF11329">
    <property type="entry name" value="DUF3131"/>
    <property type="match status" value="1"/>
</dbReference>
<sequence length="468" mass="53055">MAAPDLPKNACEINANAMSSTTLTEDEMPFVGYPERCCLKRKNILSEQELDMARIAWKYFEKNYQAKTGLVNSANQYPSTTMWDTGSSIAATLTARELEFISQKEFDDRITALLATLNTMRLFNEEAPNKAYNTLDGEMSDYNNKPTQDGIGVSTLDLARLSQWLNVLSCMHPKHRLIARQVMARWKYCRLIKNGEMYGLSREGKQIQVLQEGRLGYEQYAGKIFSRLGFDTGISKTYRNKHATATDIYGVSIPYDKRDPKDLGAYNYVVTESFYMDAMENGLDPELSPLVDNIYKVQQKRWEQTGQVTAVSEDNVDRDPWFVYNTIFVAGKPWSAITDTGRDMSQLRSVSTKAAISMALFKPREFYSKVLIDHVRSAYDPDYGWYSGVYETGLGYNKALTANTNGVILETILYRAYGPLAEGCRQCQRHLQFDRLVLEDKRYADHCLPTGQANACVNPDLCAAAPRK</sequence>
<feature type="domain" description="DUF3131" evidence="1">
    <location>
        <begin position="52"/>
        <end position="417"/>
    </location>
</feature>
<protein>
    <submittedName>
        <fullName evidence="2">DUF3131 domain-containing protein</fullName>
    </submittedName>
</protein>